<dbReference type="Proteomes" id="UP000176451">
    <property type="component" value="Unassembled WGS sequence"/>
</dbReference>
<dbReference type="Gene3D" id="2.40.50.140">
    <property type="entry name" value="Nucleic acid-binding proteins"/>
    <property type="match status" value="1"/>
</dbReference>
<dbReference type="Pfam" id="PF14579">
    <property type="entry name" value="HHH_6"/>
    <property type="match status" value="1"/>
</dbReference>
<feature type="domain" description="Polymerase/histidinol phosphatase N-terminal" evidence="9">
    <location>
        <begin position="6"/>
        <end position="73"/>
    </location>
</feature>
<dbReference type="Gene3D" id="1.10.150.870">
    <property type="match status" value="1"/>
</dbReference>
<sequence length="1137" mass="128093">MSSNFVHLHIHSHYSLLDGLSKIDDLIAKAKEYQMPAMALTDHGVMYGILEFYQKAKKAGIKPILGCEVYIAPRKLTDKTPKIDTKPNHLVLLAKNKIGYKNLIKLTTVAHLKGYYYKPRIDKETLQKYGEGLIALTSCLHGEVPRLITANKYEEAKKACIFYQSIFGKDGFYLELQHHPELAEQKIANAGLIKLSNELNIPLVATNDSHYINKDDIKAHEVLLAVQTGKDIDDKERLSMVECDLSLIKPEQMREHFKDIPEALENTYKIAQRCEVDLDLGKIILPHFSVPEGENSFRYFKKLTEEGLKERFPNPDEKIINRLNYELSVIEKMGFADYFLIVSDFVNWAKNNGIIVGPGRGSAAGSIVAYCLKITDLNPLDYDLLFERFLNPDRISMPDIDIDFADDRRDEVIKYVKDKYGEDHVAQIITFGTMAARGSVRDTARALGMTYEQGDKVAKLIPFGNSINEALEEVRELKNLYNSDQETKNLIDMAKKLEGVARHASTHACGVVISKEPLTEYLPLQQSTRGETSITTQYAMGDVDAIGLLKMDFLGLSNLTVIKNTLRIVKKTREQDIEIGKIPLDDKKAYKLLSDAQTTGVFQLESDGMKRYLRDLKPSQFDDIIAMVALYRPGPIEFISDFIKGKHGKKKISYIHPKLEPILRNTYGIIVYQEQVMRIATDMAGFSMSHADVLRKAVGKKIKKLLDKQKEKLIEGMVANKIERKTAEKIWQFIEPFARYGFNKSHAACYAMIAYQTAYLKANFPNEFMAALLTSDFQNLDRVAIEITEAEKIGIKILPPNVNESFVEFGVVKETGNIAFSLAAIKNVGLGVAEAITNEREKNGKYKSLEDFITRLGSDVINKKSLESLTRAGALDTLAERNKILMNLEMILKFSSFVHKQSSNGQMGLFGTEITQSISSLNLVEAEPASKKQKLVWEKELLGIYVSQHPLDDMKHILLKKAPAISSLHASTEGKRVKAAGIISSIKKIITKNGEPMLFVKLEDTTGQVEVLVFPKLLRQNSLIWQRENVIIVEGKLNIKDGFPKILADTVSELNEQTTIPLSNTNDLIISIENGANKEILQKIKTVLLKYPGEVRAVLKLWQNNEFKEIDTKLNIKICDESVNELKIIVGANNISY</sequence>
<dbReference type="GO" id="GO:0003887">
    <property type="term" value="F:DNA-directed DNA polymerase activity"/>
    <property type="evidence" value="ECO:0007669"/>
    <property type="project" value="UniProtKB-KW"/>
</dbReference>
<dbReference type="NCBIfam" id="NF004226">
    <property type="entry name" value="PRK05673.1"/>
    <property type="match status" value="1"/>
</dbReference>
<keyword evidence="5" id="KW-0548">Nucleotidyltransferase</keyword>
<evidence type="ECO:0000256" key="4">
    <source>
        <dbReference type="ARBA" id="ARBA00022679"/>
    </source>
</evidence>
<dbReference type="Pfam" id="PF17657">
    <property type="entry name" value="DNA_pol3_finger"/>
    <property type="match status" value="1"/>
</dbReference>
<dbReference type="NCBIfam" id="TIGR00594">
    <property type="entry name" value="polc"/>
    <property type="match status" value="1"/>
</dbReference>
<evidence type="ECO:0000256" key="3">
    <source>
        <dbReference type="ARBA" id="ARBA00019114"/>
    </source>
</evidence>
<comment type="catalytic activity">
    <reaction evidence="8">
        <text>DNA(n) + a 2'-deoxyribonucleoside 5'-triphosphate = DNA(n+1) + diphosphate</text>
        <dbReference type="Rhea" id="RHEA:22508"/>
        <dbReference type="Rhea" id="RHEA-COMP:17339"/>
        <dbReference type="Rhea" id="RHEA-COMP:17340"/>
        <dbReference type="ChEBI" id="CHEBI:33019"/>
        <dbReference type="ChEBI" id="CHEBI:61560"/>
        <dbReference type="ChEBI" id="CHEBI:173112"/>
        <dbReference type="EC" id="2.7.7.7"/>
    </reaction>
</comment>
<comment type="caution">
    <text evidence="10">The sequence shown here is derived from an EMBL/GenBank/DDBJ whole genome shotgun (WGS) entry which is preliminary data.</text>
</comment>
<evidence type="ECO:0000256" key="7">
    <source>
        <dbReference type="ARBA" id="ARBA00022932"/>
    </source>
</evidence>
<proteinExistence type="predicted"/>
<evidence type="ECO:0000256" key="1">
    <source>
        <dbReference type="ARBA" id="ARBA00004496"/>
    </source>
</evidence>
<accession>A0A1F5EI63</accession>
<evidence type="ECO:0000256" key="8">
    <source>
        <dbReference type="ARBA" id="ARBA00049244"/>
    </source>
</evidence>
<dbReference type="InterPro" id="IPR040982">
    <property type="entry name" value="DNA_pol3_finger"/>
</dbReference>
<dbReference type="InterPro" id="IPR041931">
    <property type="entry name" value="DNA_pol3_alpha_thumb_dom"/>
</dbReference>
<dbReference type="CDD" id="cd04485">
    <property type="entry name" value="DnaE_OBF"/>
    <property type="match status" value="1"/>
</dbReference>
<dbReference type="Pfam" id="PF02811">
    <property type="entry name" value="PHP"/>
    <property type="match status" value="1"/>
</dbReference>
<dbReference type="Gene3D" id="3.20.20.140">
    <property type="entry name" value="Metal-dependent hydrolases"/>
    <property type="match status" value="1"/>
</dbReference>
<dbReference type="Gene3D" id="1.10.10.1600">
    <property type="entry name" value="Bacterial DNA polymerase III alpha subunit, thumb domain"/>
    <property type="match status" value="1"/>
</dbReference>
<dbReference type="SUPFAM" id="SSF89550">
    <property type="entry name" value="PHP domain-like"/>
    <property type="match status" value="1"/>
</dbReference>
<gene>
    <name evidence="10" type="ORF">A3F08_00905</name>
</gene>
<dbReference type="InterPro" id="IPR012340">
    <property type="entry name" value="NA-bd_OB-fold"/>
</dbReference>
<dbReference type="InterPro" id="IPR029460">
    <property type="entry name" value="DNAPol_HHH"/>
</dbReference>
<keyword evidence="4" id="KW-0808">Transferase</keyword>
<dbReference type="Pfam" id="PF01336">
    <property type="entry name" value="tRNA_anti-codon"/>
    <property type="match status" value="1"/>
</dbReference>
<dbReference type="NCBIfam" id="NF005298">
    <property type="entry name" value="PRK06826.1"/>
    <property type="match status" value="1"/>
</dbReference>
<dbReference type="InterPro" id="IPR004805">
    <property type="entry name" value="DnaE2/DnaE/PolC"/>
</dbReference>
<dbReference type="GO" id="GO:0005737">
    <property type="term" value="C:cytoplasm"/>
    <property type="evidence" value="ECO:0007669"/>
    <property type="project" value="UniProtKB-SubCell"/>
</dbReference>
<reference evidence="10 11" key="1">
    <citation type="journal article" date="2016" name="Nat. Commun.">
        <title>Thousands of microbial genomes shed light on interconnected biogeochemical processes in an aquifer system.</title>
        <authorList>
            <person name="Anantharaman K."/>
            <person name="Brown C.T."/>
            <person name="Hug L.A."/>
            <person name="Sharon I."/>
            <person name="Castelle C.J."/>
            <person name="Probst A.J."/>
            <person name="Thomas B.C."/>
            <person name="Singh A."/>
            <person name="Wilkins M.J."/>
            <person name="Karaoz U."/>
            <person name="Brodie E.L."/>
            <person name="Williams K.H."/>
            <person name="Hubbard S.S."/>
            <person name="Banfield J.F."/>
        </authorList>
    </citation>
    <scope>NUCLEOTIDE SEQUENCE [LARGE SCALE GENOMIC DNA]</scope>
</reference>
<comment type="subcellular location">
    <subcellularLocation>
        <location evidence="1">Cytoplasm</location>
    </subcellularLocation>
</comment>
<dbReference type="InterPro" id="IPR004013">
    <property type="entry name" value="PHP_dom"/>
</dbReference>
<dbReference type="CDD" id="cd12113">
    <property type="entry name" value="PHP_PolIIIA_DnaE3"/>
    <property type="match status" value="1"/>
</dbReference>
<dbReference type="STRING" id="1797469.A3F08_00905"/>
<organism evidence="10 11">
    <name type="scientific">Candidatus Berkelbacteria bacterium RIFCSPHIGHO2_12_FULL_36_9</name>
    <dbReference type="NCBI Taxonomy" id="1797469"/>
    <lineage>
        <taxon>Bacteria</taxon>
        <taxon>Candidatus Berkelbacteria</taxon>
    </lineage>
</organism>
<dbReference type="InterPro" id="IPR003141">
    <property type="entry name" value="Pol/His_phosphatase_N"/>
</dbReference>
<dbReference type="GO" id="GO:0008408">
    <property type="term" value="F:3'-5' exonuclease activity"/>
    <property type="evidence" value="ECO:0007669"/>
    <property type="project" value="InterPro"/>
</dbReference>
<keyword evidence="6" id="KW-0235">DNA replication</keyword>
<evidence type="ECO:0000256" key="5">
    <source>
        <dbReference type="ARBA" id="ARBA00022695"/>
    </source>
</evidence>
<evidence type="ECO:0000313" key="11">
    <source>
        <dbReference type="Proteomes" id="UP000176451"/>
    </source>
</evidence>
<dbReference type="EMBL" id="MEZV01000019">
    <property type="protein sequence ID" value="OGD67102.1"/>
    <property type="molecule type" value="Genomic_DNA"/>
</dbReference>
<evidence type="ECO:0000259" key="9">
    <source>
        <dbReference type="SMART" id="SM00481"/>
    </source>
</evidence>
<dbReference type="GO" id="GO:0003676">
    <property type="term" value="F:nucleic acid binding"/>
    <property type="evidence" value="ECO:0007669"/>
    <property type="project" value="InterPro"/>
</dbReference>
<dbReference type="InterPro" id="IPR011708">
    <property type="entry name" value="DNA_pol3_alpha_NTPase_dom"/>
</dbReference>
<evidence type="ECO:0000256" key="2">
    <source>
        <dbReference type="ARBA" id="ARBA00012417"/>
    </source>
</evidence>
<dbReference type="InterPro" id="IPR016195">
    <property type="entry name" value="Pol/histidinol_Pase-like"/>
</dbReference>
<evidence type="ECO:0000256" key="6">
    <source>
        <dbReference type="ARBA" id="ARBA00022705"/>
    </source>
</evidence>
<dbReference type="PANTHER" id="PTHR32294:SF0">
    <property type="entry name" value="DNA POLYMERASE III SUBUNIT ALPHA"/>
    <property type="match status" value="1"/>
</dbReference>
<dbReference type="InterPro" id="IPR004365">
    <property type="entry name" value="NA-bd_OB_tRNA"/>
</dbReference>
<dbReference type="SMART" id="SM00481">
    <property type="entry name" value="POLIIIAc"/>
    <property type="match status" value="1"/>
</dbReference>
<protein>
    <recommendedName>
        <fullName evidence="3">DNA polymerase III subunit alpha</fullName>
        <ecNumber evidence="2">2.7.7.7</ecNumber>
    </recommendedName>
</protein>
<evidence type="ECO:0000313" key="10">
    <source>
        <dbReference type="EMBL" id="OGD67102.1"/>
    </source>
</evidence>
<keyword evidence="7" id="KW-0239">DNA-directed DNA polymerase</keyword>
<dbReference type="Pfam" id="PF07733">
    <property type="entry name" value="DNA_pol3_alpha"/>
    <property type="match status" value="1"/>
</dbReference>
<dbReference type="EC" id="2.7.7.7" evidence="2"/>
<dbReference type="AlphaFoldDB" id="A0A1F5EI63"/>
<name>A0A1F5EI63_9BACT</name>
<dbReference type="PANTHER" id="PTHR32294">
    <property type="entry name" value="DNA POLYMERASE III SUBUNIT ALPHA"/>
    <property type="match status" value="1"/>
</dbReference>
<dbReference type="GO" id="GO:0006260">
    <property type="term" value="P:DNA replication"/>
    <property type="evidence" value="ECO:0007669"/>
    <property type="project" value="UniProtKB-KW"/>
</dbReference>